<reference evidence="1" key="1">
    <citation type="journal article" date="2014" name="Front. Microbiol.">
        <title>High frequency of phylogenetically diverse reductive dehalogenase-homologous genes in deep subseafloor sedimentary metagenomes.</title>
        <authorList>
            <person name="Kawai M."/>
            <person name="Futagami T."/>
            <person name="Toyoda A."/>
            <person name="Takaki Y."/>
            <person name="Nishi S."/>
            <person name="Hori S."/>
            <person name="Arai W."/>
            <person name="Tsubouchi T."/>
            <person name="Morono Y."/>
            <person name="Uchiyama I."/>
            <person name="Ito T."/>
            <person name="Fujiyama A."/>
            <person name="Inagaki F."/>
            <person name="Takami H."/>
        </authorList>
    </citation>
    <scope>NUCLEOTIDE SEQUENCE</scope>
    <source>
        <strain evidence="1">Expedition CK06-06</strain>
    </source>
</reference>
<feature type="non-terminal residue" evidence="1">
    <location>
        <position position="123"/>
    </location>
</feature>
<dbReference type="EMBL" id="BARV01035052">
    <property type="protein sequence ID" value="GAI53280.1"/>
    <property type="molecule type" value="Genomic_DNA"/>
</dbReference>
<sequence>MKMYTYKLFLLQAVILIFALPFHGCGQEGKGEQLEESWLSLSLADKGTLILQSADYTVWGCSPVYDDEGKVHVFFSRWPKEGGSWLVNSEIAHAVADHPKGPYKVLGTILSGRGEGYWDANSI</sequence>
<protein>
    <submittedName>
        <fullName evidence="1">Uncharacterized protein</fullName>
    </submittedName>
</protein>
<name>X1QQN2_9ZZZZ</name>
<proteinExistence type="predicted"/>
<dbReference type="SUPFAM" id="SSF75005">
    <property type="entry name" value="Arabinanase/levansucrase/invertase"/>
    <property type="match status" value="1"/>
</dbReference>
<evidence type="ECO:0000313" key="1">
    <source>
        <dbReference type="EMBL" id="GAI53280.1"/>
    </source>
</evidence>
<dbReference type="AlphaFoldDB" id="X1QQN2"/>
<gene>
    <name evidence="1" type="ORF">S06H3_54751</name>
</gene>
<dbReference type="Gene3D" id="2.115.10.20">
    <property type="entry name" value="Glycosyl hydrolase domain, family 43"/>
    <property type="match status" value="1"/>
</dbReference>
<organism evidence="1">
    <name type="scientific">marine sediment metagenome</name>
    <dbReference type="NCBI Taxonomy" id="412755"/>
    <lineage>
        <taxon>unclassified sequences</taxon>
        <taxon>metagenomes</taxon>
        <taxon>ecological metagenomes</taxon>
    </lineage>
</organism>
<dbReference type="InterPro" id="IPR023296">
    <property type="entry name" value="Glyco_hydro_beta-prop_sf"/>
</dbReference>
<accession>X1QQN2</accession>
<comment type="caution">
    <text evidence="1">The sequence shown here is derived from an EMBL/GenBank/DDBJ whole genome shotgun (WGS) entry which is preliminary data.</text>
</comment>